<dbReference type="KEGG" id="ttq:NIES37_70600"/>
<evidence type="ECO:0000313" key="2">
    <source>
        <dbReference type="Proteomes" id="UP000218785"/>
    </source>
</evidence>
<dbReference type="InterPro" id="IPR046180">
    <property type="entry name" value="DUF6208"/>
</dbReference>
<protein>
    <submittedName>
        <fullName evidence="1">Uncharacterized protein</fullName>
    </submittedName>
</protein>
<dbReference type="RefSeq" id="WP_096584893.1">
    <property type="nucleotide sequence ID" value="NZ_CAWNJS010000002.1"/>
</dbReference>
<dbReference type="Proteomes" id="UP000218785">
    <property type="component" value="Plasmid plasmid1"/>
</dbReference>
<organism evidence="1 2">
    <name type="scientific">Tolypothrix tenuis PCC 7101</name>
    <dbReference type="NCBI Taxonomy" id="231146"/>
    <lineage>
        <taxon>Bacteria</taxon>
        <taxon>Bacillati</taxon>
        <taxon>Cyanobacteriota</taxon>
        <taxon>Cyanophyceae</taxon>
        <taxon>Nostocales</taxon>
        <taxon>Tolypothrichaceae</taxon>
        <taxon>Tolypothrix</taxon>
    </lineage>
</organism>
<geneLocation type="plasmid" evidence="2">
    <name>Plasmid1 dna</name>
</geneLocation>
<accession>A0A1Z4NBF7</accession>
<keyword evidence="2" id="KW-1185">Reference proteome</keyword>
<reference evidence="1 2" key="1">
    <citation type="submission" date="2017-06" db="EMBL/GenBank/DDBJ databases">
        <title>Genome sequencing of cyanobaciteial culture collection at National Institute for Environmental Studies (NIES).</title>
        <authorList>
            <person name="Hirose Y."/>
            <person name="Shimura Y."/>
            <person name="Fujisawa T."/>
            <person name="Nakamura Y."/>
            <person name="Kawachi M."/>
        </authorList>
    </citation>
    <scope>NUCLEOTIDE SEQUENCE [LARGE SCALE GENOMIC DNA]</scope>
    <source>
        <strain evidence="1 2">NIES-37</strain>
        <plasmid evidence="2">Plasmid1 dna</plasmid>
    </source>
</reference>
<gene>
    <name evidence="1" type="ORF">NIES37_70600</name>
</gene>
<name>A0A1Z4NBF7_9CYAN</name>
<keyword evidence="1" id="KW-0614">Plasmid</keyword>
<dbReference type="Pfam" id="PF19713">
    <property type="entry name" value="DUF6208"/>
    <property type="match status" value="1"/>
</dbReference>
<dbReference type="AlphaFoldDB" id="A0A1Z4NBF7"/>
<evidence type="ECO:0000313" key="1">
    <source>
        <dbReference type="EMBL" id="BAZ03047.1"/>
    </source>
</evidence>
<dbReference type="EMBL" id="AP018249">
    <property type="protein sequence ID" value="BAZ03047.1"/>
    <property type="molecule type" value="Genomic_DNA"/>
</dbReference>
<proteinExistence type="predicted"/>
<sequence>MKNSENPLDIELLWEIPLAFLSWIFFKTVRLLIRTIANSNTNLNKKTGFKWLLYSEELLRKPLILLSILVTGPRWNPHVIAAGAGPFYVKESLAIDVKSCLDSAQSWTIGIYSFPKGKAITHIAYHSLNFQEEWHQVKLNPGKYTLGIRYYHWSAIVDLPAINVDGYQVINTQSINNDDINDYLKNLAARDNFFYRCLNYYIFTLLICQKWISQKWVQKEYLPVGDTNNEFFYGVIYQGCSLNFQINPLFLKNYDIYLTIYNRSSFPVIWYQIREEKHTTSIVEKDGFYLIRLRSHSSSTFQDEVSDNSKIIPNNETLRINMFNTFAKKRVGRKG</sequence>